<dbReference type="InterPro" id="IPR003961">
    <property type="entry name" value="FN3_dom"/>
</dbReference>
<dbReference type="PANTHER" id="PTHR23084:SF263">
    <property type="entry name" value="MORN REPEAT-CONTAINING PROTEIN 1"/>
    <property type="match status" value="1"/>
</dbReference>
<dbReference type="InterPro" id="IPR001202">
    <property type="entry name" value="WW_dom"/>
</dbReference>
<dbReference type="SMART" id="SM00698">
    <property type="entry name" value="MORN"/>
    <property type="match status" value="6"/>
</dbReference>
<dbReference type="SMART" id="SM00367">
    <property type="entry name" value="LRR_CC"/>
    <property type="match status" value="13"/>
</dbReference>
<dbReference type="PROSITE" id="PS50020">
    <property type="entry name" value="WW_DOMAIN_2"/>
    <property type="match status" value="1"/>
</dbReference>
<feature type="coiled-coil region" evidence="2">
    <location>
        <begin position="3406"/>
        <end position="3458"/>
    </location>
</feature>
<evidence type="ECO:0000313" key="7">
    <source>
        <dbReference type="Proteomes" id="UP000054928"/>
    </source>
</evidence>
<dbReference type="RefSeq" id="XP_024584057.1">
    <property type="nucleotide sequence ID" value="XM_024718683.1"/>
</dbReference>
<reference evidence="7" key="1">
    <citation type="submission" date="2014-09" db="EMBL/GenBank/DDBJ databases">
        <authorList>
            <person name="Sharma Rahul"/>
            <person name="Thines Marco"/>
        </authorList>
    </citation>
    <scope>NUCLEOTIDE SEQUENCE [LARGE SCALE GENOMIC DNA]</scope>
</reference>
<dbReference type="STRING" id="4781.A0A0P1B1Q2"/>
<proteinExistence type="predicted"/>
<dbReference type="Gene3D" id="3.80.10.10">
    <property type="entry name" value="Ribonuclease Inhibitor"/>
    <property type="match status" value="3"/>
</dbReference>
<sequence length="3763" mass="431997">MVKRHALDLHVLNDRPIKQKTHAFSDAQVPRQLSSRTLSSKVENVDVNDVAYHWDSAQTTSSLPLRGNQSSQSESWLQDPSENSVLASAEAAICVPNDILHMFPDKRTRLLKRPRSSHHHFSRNYALRMDSMIKNTQTRDIVALPRIRSSTDKGRAIIEQLLTDCKGKTHCEDYTPLPSKQQVSQLAHSLAIANDNAYLPDQLFYEQNSFKPLEKVDLSSWTSLCIQDGPVFQEMAFKLSRRCKELDLDGLESLTRAQDFTLLLNNCSKLRRLVLDKFKNIPKAAFQAIARQCDLLNDLSLCGSDFVTDSILGVVGGAFTQLSSLNLEKCEHVTDLGVMQLVKKVRLLERLRLDYCRSISDTAVIPLMKSRGEKLRIFSIRHCQRVTDASIKELFSRKPRRLEELNVSYCVNITDDAFECLCFNIVGYREVSKYLKLTKLDISGCNLLTNLSCSWIATSCPFLQSLNASSCLKLTDKGLLAFAGLLKLERLDLSGCVGFTDSGFDAFFRTNGINAYTSRSLDFSASKNFKLLKCLTLSNNSSIGEMALLAVINTCSRTLTALDLSKVGTIPASVLVRLVKSAPNLIKLRLAGQEQVSRALLTNLAGHNKVLRVLDLRDCVNVDDLALYPMLVMQSLEKLFLSGCTGFSSRGLRSLPVNLKQLDLQYQPRDKLNEACCRTLSSQLKFLEVLDLSQSEGIDSAGLEHIWTKCLFLRYLNVFRCPLIQVTDLEKLLKCRENVYGLEVISKHEAKFKGISASNPDAAIKAQKRERLIDYSTKCVKLAILLQARFRARIRACERQIELKEREWKQFCAALDIQRLFRGYRCRLSYHITLQQLLNVVIPMQYRWRKRLYDRQVRMAHKYWVNRSELKVFTAWKLLHSETQHRQMHRVARLNVAKAYKFLAQRKLPLNFKAWRKLVQRKRHDVEKVFVFEKRRLLPRIIQTWYTLTRQSKKRRLLMSGIFLNTLHLEAHNSTRQLEGRTRANKALIRMIWRIWLKFVKKQTRFLVEAKASIVCRSLTRWAFRQWLHNAHRERQLQEKYRWLAGKVWHQDKLLVWNAWLNFVKAQRAKRRALARFSGSIQSKCWLRWRHCHEHRATLRLISGRVAARVRILDFMRAVYTWYDNTQKQIALRNRKRRAISLFINGTQSGSIKSVNCSMHVEWQRDCKRIGENAWRGKLGRALFLAATRKARLREYLRAEREMEFMATEEVEMRQVDRHLRMIVVLQRRWRGVAARQFYEEMRRAKYILVQRQKAEEQERVRVEARYRLVERERLGRVKHLAAIAIQRHIRGYLVRCWFTSQQEVLVQLRCALRLQAMYRGRIARRRTAALRRSYITRMEVLTRRTIEGKMLRFLGASNRPTQRALRSFLSFFGLDPATFLTDVRSVFREVRQDFDDLRAFFHVVKEKVNATATNNKELENGKSGNTEKLRHEAFNLTRKSQTARRFLGEFEQLLATTADDRRRLQEHVDRGSAVRVILPGHPRCGETAFVLNSIDNVAQVKMDLDGELEFMPLLIPATKFEPAKRVLHRVPELSFSAAYALNLGGSDGKISAIWRQQLTSYAASIAHESKRFSAARVIQCMARVYIARLQYQRELEFQGVNAARRQRSLLYVLQTFRCANTRVARMLVMLQLVSPKDVPLGLPDEPPGIQKVINRVQRFIGRRREVEQLLTKLLLVGDKDQVMDKKNGPVPLTKPITRFIDHLLLQPLRWVQQSKTVKIAKRQANRGHAKLDALMRNAEFAKTFEEKHTIAKEYFFPQLANCSFCPGEGWALVHGVFQMRRVPVWSTDEHDDDTPQKFHRASVPHGWGVAHFLTGEAQSGKIVEGAPLAATAEKATNWNWLERNSVEARFKSLQIVKGLKAQEREEIQEAQILERQGIWNSKRSREGPRGYAKRHQTLSKLEETATALFARYEREIAWRIKEEDRLLQEEARGKAQARREQAELITLGRALHILQQQKPEAVVDVQIRATQKTPLEFLSAGCYIEVELDDENWYEARVEAVDPYDTCTADVLYVEDGKREIIKLVEATFSEPNVAAQRKEGIHAKLFRKWRAGKAVDVAWEAPLDNGAPIFQYVVEWKDESGDQASEGKAIVSDSNSPIICQRIADTLEQTDHIKASRYSNKHYPKAPTTTTLWPILPQYEQSMRIRVAAQNTQGVGCASLYTKMPKQLTEVSYLTAVQLLRPPFDTTPLIERELSDMGGEDIASQKFGAQLKCTVCQITGFGSIDEVGEHICRTHAIPFICPFRLCAHVCASEQALRYHLWNSTVNHLKTEEKSNSYCVEIFQLSRQYCFFKPKRHTVPGRASVSRHMSYALPRDEYVSVEREQSQVEEEVYVEDSVKDAVRTWLARGRHVQEKNLAKFELLKRREREIRVETPSPLFGVDFKSPEVNVAQRNAVLTAIQLLKQDLEAFQHETNAQLEVLRHEENELQEYITHKVKRIKASDSEEWQKQSLKRERKKAEMSLAQVQEKLMTLISSSNERITILENELQRLGSIEKAFVAFTHQLIRTQRVYALIQEAHRQGSNIFEQHRVLLDQFQKDLRKLLERMDNEVEELNAWTARAKDRKKQLESMQEGLKRLQLMHVAEQQMLRQQRDEGNETFFLEKLRREQAHILHHRELVEKSAVTQSAVKRAELDRVSAKTTREASAINHELKTPLQSLQISNHDLMLHGRFLSGIAADASDFDLEQRQQDVGKAMSLNTPSLTQTTAGSKALIKLDAPVVEETSKIVALSKGQREMQSVKKSKLCELPQMYVRLECSFQDGWIQGHVVIEYNDGSMYEGPWVEDATFSGLKRDITHTCSEANLPRKTCKPRKNHWGKFTCRDGTIWEGENVDNFFSPFTACGSNFRVTSCPATHIYEGAVQRGRFHGLGILHLKMAFVRGEYVGEWKDGKRHGYGIERLENGEVYEGYWAHDRHHGSGEILLSDKSRYDGFFRRGRWHGQGTRLLANGDRISGIFCDGFLDGYGTVDFADGRHYTGAMQHTRRNGNGILVYPNGDRYEGPFLNDEMHGEGVFIAGRADGDLNLCEKSNVLKRPGRWEAGEHKAWLSKPSSKVSTATFVEYFGVTQRNIQTDEVVLNLVMDKFRTPYAVMVARQLPTLPEGVDQEDAFVKTIVHLLAKTQNVVVGAEVLEKTSDEHAAAAKMIEEQTFALEKSRNDQELCSRIWREEKSRGVTLALELSEAEAQEDSLQLKVEQFWKQDRQQVERKYREAVDGLRELKLSDWYHLRTAKLDDTLKSLLKAFCVLLNFTSNIQLELEEKERRKKLIEYEKHKRQSGGTATMTPPELAEFPSRQDVLCLLSSNTENVMLGDREGLIHKYAVKALYILPLFDAYSFAEGIRRARLLSLTQVIHHPRLRSTNFQLYSISPALVAICVWVRAAFNYASRAAEIAPIVQRVISQQLILLRLRQELATARDLEQQAAKADEDARARYQVAQEKMMKLQETHAKLRKVLDDLDALDCAESKPMKKQNITRSCLDCGSTVAIAVDGDRSKQESTSNDAQAAKVGALATILSDSFLAQEFQLLKLETHKVVSRYKGGKVPLSEFFSAYEKSMHKTLTPTTFKVKKLRTLLDLLEDVVVIVPPQRAGEVETVQLAPEAASSEDESDTNNTILVHYPAPPRLAFCCQMCPGLSYATEGELYTHEATKWHNLNVVAKREGRKPQKFTVASSCWSEVYHAESGEVCYYNRMTQQVVKAADGPPLEMQVNDVVLDLLFDQAPMKANESEDVWEEVAEESGNVYFYNKITGETSWTRCLEATANEATS</sequence>
<dbReference type="Gene3D" id="2.20.70.10">
    <property type="match status" value="1"/>
</dbReference>
<accession>A0A0P1B1Q2</accession>
<dbReference type="GeneID" id="36399890"/>
<dbReference type="SMART" id="SM00015">
    <property type="entry name" value="IQ"/>
    <property type="match status" value="5"/>
</dbReference>
<dbReference type="Pfam" id="PF25372">
    <property type="entry name" value="DUF7885"/>
    <property type="match status" value="2"/>
</dbReference>
<dbReference type="InterPro" id="IPR003409">
    <property type="entry name" value="MORN"/>
</dbReference>
<organism evidence="6 7">
    <name type="scientific">Plasmopara halstedii</name>
    <name type="common">Downy mildew of sunflower</name>
    <dbReference type="NCBI Taxonomy" id="4781"/>
    <lineage>
        <taxon>Eukaryota</taxon>
        <taxon>Sar</taxon>
        <taxon>Stramenopiles</taxon>
        <taxon>Oomycota</taxon>
        <taxon>Peronosporomycetes</taxon>
        <taxon>Peronosporales</taxon>
        <taxon>Peronosporaceae</taxon>
        <taxon>Plasmopara</taxon>
    </lineage>
</organism>
<evidence type="ECO:0000256" key="2">
    <source>
        <dbReference type="SAM" id="Coils"/>
    </source>
</evidence>
<dbReference type="Gene3D" id="1.20.5.190">
    <property type="match status" value="1"/>
</dbReference>
<feature type="coiled-coil region" evidence="2">
    <location>
        <begin position="2527"/>
        <end position="2561"/>
    </location>
</feature>
<evidence type="ECO:0000256" key="1">
    <source>
        <dbReference type="ARBA" id="ARBA00022737"/>
    </source>
</evidence>
<dbReference type="Pfam" id="PF00612">
    <property type="entry name" value="IQ"/>
    <property type="match status" value="1"/>
</dbReference>
<dbReference type="PROSITE" id="PS50096">
    <property type="entry name" value="IQ"/>
    <property type="match status" value="5"/>
</dbReference>
<dbReference type="InterPro" id="IPR032675">
    <property type="entry name" value="LRR_dom_sf"/>
</dbReference>
<name>A0A0P1B1Q2_PLAHL</name>
<keyword evidence="2" id="KW-0175">Coiled coil</keyword>
<dbReference type="InterPro" id="IPR057207">
    <property type="entry name" value="FBXL15_LRR"/>
</dbReference>
<keyword evidence="7" id="KW-1185">Reference proteome</keyword>
<evidence type="ECO:0000259" key="5">
    <source>
        <dbReference type="PROSITE" id="PS51644"/>
    </source>
</evidence>
<dbReference type="CDD" id="cd00063">
    <property type="entry name" value="FN3"/>
    <property type="match status" value="1"/>
</dbReference>
<keyword evidence="1" id="KW-0677">Repeat</keyword>
<dbReference type="InterPro" id="IPR036020">
    <property type="entry name" value="WW_dom_sf"/>
</dbReference>
<evidence type="ECO:0000256" key="3">
    <source>
        <dbReference type="SAM" id="MobiDB-lite"/>
    </source>
</evidence>
<dbReference type="SUPFAM" id="SSF52047">
    <property type="entry name" value="RNI-like"/>
    <property type="match status" value="2"/>
</dbReference>
<dbReference type="PROSITE" id="PS51644">
    <property type="entry name" value="HTH_OST"/>
    <property type="match status" value="1"/>
</dbReference>
<dbReference type="InterPro" id="IPR025605">
    <property type="entry name" value="OST-HTH/LOTUS_dom"/>
</dbReference>
<evidence type="ECO:0000259" key="4">
    <source>
        <dbReference type="PROSITE" id="PS50020"/>
    </source>
</evidence>
<dbReference type="SUPFAM" id="SSF82185">
    <property type="entry name" value="Histone H3 K4-specific methyltransferase SET7/9 N-terminal domain"/>
    <property type="match status" value="1"/>
</dbReference>
<evidence type="ECO:0000313" key="6">
    <source>
        <dbReference type="EMBL" id="CEG47688.1"/>
    </source>
</evidence>
<dbReference type="CDD" id="cd00201">
    <property type="entry name" value="WW"/>
    <property type="match status" value="1"/>
</dbReference>
<dbReference type="SUPFAM" id="SSF51045">
    <property type="entry name" value="WW domain"/>
    <property type="match status" value="1"/>
</dbReference>
<protein>
    <submittedName>
        <fullName evidence="6">Leucine rich repeat proteins, some proteins contain F-box</fullName>
    </submittedName>
</protein>
<dbReference type="Proteomes" id="UP000054928">
    <property type="component" value="Unassembled WGS sequence"/>
</dbReference>
<dbReference type="Gene3D" id="2.60.40.10">
    <property type="entry name" value="Immunoglobulins"/>
    <property type="match status" value="1"/>
</dbReference>
<dbReference type="OrthoDB" id="550575at2759"/>
<feature type="domain" description="WW" evidence="4">
    <location>
        <begin position="3722"/>
        <end position="3752"/>
    </location>
</feature>
<dbReference type="Pfam" id="PF02493">
    <property type="entry name" value="MORN"/>
    <property type="match status" value="6"/>
</dbReference>
<dbReference type="SMART" id="SM00456">
    <property type="entry name" value="WW"/>
    <property type="match status" value="1"/>
</dbReference>
<dbReference type="InterPro" id="IPR000048">
    <property type="entry name" value="IQ_motif_EF-hand-BS"/>
</dbReference>
<dbReference type="PANTHER" id="PTHR23084">
    <property type="entry name" value="PHOSPHATIDYLINOSITOL-4-PHOSPHATE 5-KINASE RELATED"/>
    <property type="match status" value="1"/>
</dbReference>
<dbReference type="InterPro" id="IPR006553">
    <property type="entry name" value="Leu-rich_rpt_Cys-con_subtyp"/>
</dbReference>
<dbReference type="Gene3D" id="2.20.110.10">
    <property type="entry name" value="Histone H3 K4-specific methyltransferase SET7/9 N-terminal domain"/>
    <property type="match status" value="2"/>
</dbReference>
<dbReference type="EMBL" id="CCYD01002664">
    <property type="protein sequence ID" value="CEG47688.1"/>
    <property type="molecule type" value="Genomic_DNA"/>
</dbReference>
<dbReference type="InterPro" id="IPR013783">
    <property type="entry name" value="Ig-like_fold"/>
</dbReference>
<feature type="region of interest" description="Disordered" evidence="3">
    <location>
        <begin position="61"/>
        <end position="81"/>
    </location>
</feature>
<feature type="domain" description="HTH OST-type" evidence="5">
    <location>
        <begin position="3520"/>
        <end position="3596"/>
    </location>
</feature>
<dbReference type="OMA" id="HGWGVAH"/>
<dbReference type="Gene3D" id="1.20.920.20">
    <property type="match status" value="1"/>
</dbReference>